<proteinExistence type="inferred from homology"/>
<comment type="subcellular location">
    <subcellularLocation>
        <location evidence="1">Cell membrane</location>
        <topology evidence="1">Multi-pass membrane protein</topology>
    </subcellularLocation>
</comment>
<feature type="transmembrane region" description="Helical" evidence="12">
    <location>
        <begin position="133"/>
        <end position="157"/>
    </location>
</feature>
<organism evidence="14 15">
    <name type="scientific">Acidocella aromatica</name>
    <dbReference type="NCBI Taxonomy" id="1303579"/>
    <lineage>
        <taxon>Bacteria</taxon>
        <taxon>Pseudomonadati</taxon>
        <taxon>Pseudomonadota</taxon>
        <taxon>Alphaproteobacteria</taxon>
        <taxon>Acetobacterales</taxon>
        <taxon>Acidocellaceae</taxon>
        <taxon>Acidocella</taxon>
    </lineage>
</organism>
<dbReference type="NCBIfam" id="TIGR02125">
    <property type="entry name" value="CytB-hydogenase"/>
    <property type="match status" value="1"/>
</dbReference>
<dbReference type="SUPFAM" id="SSF81342">
    <property type="entry name" value="Transmembrane di-heme cytochromes"/>
    <property type="match status" value="1"/>
</dbReference>
<evidence type="ECO:0000256" key="10">
    <source>
        <dbReference type="ARBA" id="ARBA00023004"/>
    </source>
</evidence>
<feature type="transmembrane region" description="Helical" evidence="12">
    <location>
        <begin position="189"/>
        <end position="206"/>
    </location>
</feature>
<comment type="caution">
    <text evidence="14">The sequence shown here is derived from an EMBL/GenBank/DDBJ whole genome shotgun (WGS) entry which is preliminary data.</text>
</comment>
<keyword evidence="9 12" id="KW-1133">Transmembrane helix</keyword>
<evidence type="ECO:0000256" key="3">
    <source>
        <dbReference type="ARBA" id="ARBA00022448"/>
    </source>
</evidence>
<keyword evidence="6 12" id="KW-0812">Transmembrane</keyword>
<evidence type="ECO:0000256" key="5">
    <source>
        <dbReference type="ARBA" id="ARBA00022617"/>
    </source>
</evidence>
<keyword evidence="5" id="KW-0349">Heme</keyword>
<feature type="transmembrane region" description="Helical" evidence="12">
    <location>
        <begin position="64"/>
        <end position="85"/>
    </location>
</feature>
<keyword evidence="4" id="KW-1003">Cell membrane</keyword>
<dbReference type="EMBL" id="JACHFJ010000007">
    <property type="protein sequence ID" value="MBB5373550.1"/>
    <property type="molecule type" value="Genomic_DNA"/>
</dbReference>
<evidence type="ECO:0000313" key="15">
    <source>
        <dbReference type="Proteomes" id="UP000553706"/>
    </source>
</evidence>
<keyword evidence="3" id="KW-0813">Transport</keyword>
<keyword evidence="7" id="KW-0479">Metal-binding</keyword>
<evidence type="ECO:0000256" key="2">
    <source>
        <dbReference type="ARBA" id="ARBA00008622"/>
    </source>
</evidence>
<dbReference type="GO" id="GO:0022904">
    <property type="term" value="P:respiratory electron transport chain"/>
    <property type="evidence" value="ECO:0007669"/>
    <property type="project" value="InterPro"/>
</dbReference>
<evidence type="ECO:0000256" key="9">
    <source>
        <dbReference type="ARBA" id="ARBA00022989"/>
    </source>
</evidence>
<dbReference type="PROSITE" id="PS00883">
    <property type="entry name" value="NI_HGENASE_CYTB_2"/>
    <property type="match status" value="1"/>
</dbReference>
<dbReference type="RefSeq" id="WP_183266553.1">
    <property type="nucleotide sequence ID" value="NZ_JACHFJ010000007.1"/>
</dbReference>
<sequence length="232" mass="26904">MSAPETNKAEVHAPVYVYELPVRLWHWVTAPCIIILAATGYLIGNPAWPLIAGEPFHHYVMGDIRFIHFTAAYILGIGFLLRVYWVLMGNRYAKEIFILAVWRKSWWHELFQTLRWYSFQKSEPMREVGHNPVAQLAILAVFVLGVLFQLVTGFALYGEGAGGWAHTLFTSWVIPLFGGSMEVHTWHHLAMWYILIFVIAHIYLVIREDIMSRQTMISTMISGWRYFKDSRS</sequence>
<keyword evidence="8" id="KW-0249">Electron transport</keyword>
<keyword evidence="15" id="KW-1185">Reference proteome</keyword>
<dbReference type="Pfam" id="PF01292">
    <property type="entry name" value="Ni_hydr_CYTB"/>
    <property type="match status" value="1"/>
</dbReference>
<dbReference type="PRINTS" id="PR00161">
    <property type="entry name" value="NIHGNASECYTB"/>
</dbReference>
<dbReference type="Gene3D" id="1.20.950.20">
    <property type="entry name" value="Transmembrane di-heme cytochromes, Chain C"/>
    <property type="match status" value="1"/>
</dbReference>
<evidence type="ECO:0000256" key="8">
    <source>
        <dbReference type="ARBA" id="ARBA00022982"/>
    </source>
</evidence>
<dbReference type="Proteomes" id="UP000553706">
    <property type="component" value="Unassembled WGS sequence"/>
</dbReference>
<name>A0A840VQ71_9PROT</name>
<dbReference type="GO" id="GO:0005886">
    <property type="term" value="C:plasma membrane"/>
    <property type="evidence" value="ECO:0007669"/>
    <property type="project" value="UniProtKB-SubCell"/>
</dbReference>
<protein>
    <submittedName>
        <fullName evidence="14">Ni/Fe-hydrogenase 1 B-type cytochrome subunit</fullName>
    </submittedName>
</protein>
<comment type="similarity">
    <text evidence="2">Belongs to the HupC/HyaC/HydC family.</text>
</comment>
<evidence type="ECO:0000256" key="4">
    <source>
        <dbReference type="ARBA" id="ARBA00022475"/>
    </source>
</evidence>
<dbReference type="PANTHER" id="PTHR30485:SF0">
    <property type="entry name" value="NI_FE-HYDROGENASE 1 B-TYPE CYTOCHROME SUBUNIT-RELATED"/>
    <property type="match status" value="1"/>
</dbReference>
<evidence type="ECO:0000256" key="12">
    <source>
        <dbReference type="SAM" id="Phobius"/>
    </source>
</evidence>
<feature type="domain" description="Cytochrome b561 bacterial/Ni-hydrogenase" evidence="13">
    <location>
        <begin position="17"/>
        <end position="223"/>
    </location>
</feature>
<reference evidence="14 15" key="1">
    <citation type="submission" date="2020-08" db="EMBL/GenBank/DDBJ databases">
        <title>Genomic Encyclopedia of Type Strains, Phase IV (KMG-IV): sequencing the most valuable type-strain genomes for metagenomic binning, comparative biology and taxonomic classification.</title>
        <authorList>
            <person name="Goeker M."/>
        </authorList>
    </citation>
    <scope>NUCLEOTIDE SEQUENCE [LARGE SCALE GENOMIC DNA]</scope>
    <source>
        <strain evidence="14 15">DSM 27026</strain>
    </source>
</reference>
<keyword evidence="11 12" id="KW-0472">Membrane</keyword>
<evidence type="ECO:0000256" key="7">
    <source>
        <dbReference type="ARBA" id="ARBA00022723"/>
    </source>
</evidence>
<dbReference type="AlphaFoldDB" id="A0A840VQ71"/>
<dbReference type="InterPro" id="IPR016174">
    <property type="entry name" value="Di-haem_cyt_TM"/>
</dbReference>
<evidence type="ECO:0000256" key="11">
    <source>
        <dbReference type="ARBA" id="ARBA00023136"/>
    </source>
</evidence>
<dbReference type="InterPro" id="IPR011577">
    <property type="entry name" value="Cyt_b561_bac/Ni-Hgenase"/>
</dbReference>
<feature type="transmembrane region" description="Helical" evidence="12">
    <location>
        <begin position="24"/>
        <end position="43"/>
    </location>
</feature>
<evidence type="ECO:0000259" key="13">
    <source>
        <dbReference type="Pfam" id="PF01292"/>
    </source>
</evidence>
<dbReference type="GO" id="GO:0020037">
    <property type="term" value="F:heme binding"/>
    <property type="evidence" value="ECO:0007669"/>
    <property type="project" value="TreeGrafter"/>
</dbReference>
<keyword evidence="10" id="KW-0408">Iron</keyword>
<accession>A0A840VQ71</accession>
<gene>
    <name evidence="14" type="ORF">HNP71_001810</name>
</gene>
<dbReference type="InterPro" id="IPR051542">
    <property type="entry name" value="Hydrogenase_cytochrome"/>
</dbReference>
<evidence type="ECO:0000256" key="1">
    <source>
        <dbReference type="ARBA" id="ARBA00004651"/>
    </source>
</evidence>
<dbReference type="GO" id="GO:0005506">
    <property type="term" value="F:iron ion binding"/>
    <property type="evidence" value="ECO:0007669"/>
    <property type="project" value="InterPro"/>
</dbReference>
<evidence type="ECO:0000256" key="6">
    <source>
        <dbReference type="ARBA" id="ARBA00022692"/>
    </source>
</evidence>
<dbReference type="PANTHER" id="PTHR30485">
    <property type="entry name" value="NI/FE-HYDROGENASE 1 B-TYPE CYTOCHROME SUBUNIT"/>
    <property type="match status" value="1"/>
</dbReference>
<dbReference type="InterPro" id="IPR000516">
    <property type="entry name" value="Ni-dep_Hydgase_cyt-B"/>
</dbReference>
<dbReference type="GO" id="GO:0009055">
    <property type="term" value="F:electron transfer activity"/>
    <property type="evidence" value="ECO:0007669"/>
    <property type="project" value="InterPro"/>
</dbReference>
<evidence type="ECO:0000313" key="14">
    <source>
        <dbReference type="EMBL" id="MBB5373550.1"/>
    </source>
</evidence>